<feature type="compositionally biased region" description="Basic residues" evidence="1">
    <location>
        <begin position="74"/>
        <end position="83"/>
    </location>
</feature>
<dbReference type="EMBL" id="CM009753">
    <property type="protein sequence ID" value="PUZ53008.1"/>
    <property type="molecule type" value="Genomic_DNA"/>
</dbReference>
<evidence type="ECO:0000256" key="1">
    <source>
        <dbReference type="SAM" id="MobiDB-lite"/>
    </source>
</evidence>
<evidence type="ECO:0000313" key="2">
    <source>
        <dbReference type="EMBL" id="PUZ53008.1"/>
    </source>
</evidence>
<gene>
    <name evidence="2" type="ORF">GQ55_5G019800</name>
</gene>
<protein>
    <submittedName>
        <fullName evidence="2">Uncharacterized protein</fullName>
    </submittedName>
</protein>
<feature type="compositionally biased region" description="Pro residues" evidence="1">
    <location>
        <begin position="49"/>
        <end position="59"/>
    </location>
</feature>
<sequence length="115" mass="12019">MGRPCHPGRAAAARLPRRAPAPREMAGPRPSRPRCANALGLLRGRRPAPTVPAIPPPSGPCIVGDGRPRPSCPRQRRGHRPSHPVRAATAWRTGSAPSSCPTASCGLHGPTGSWP</sequence>
<evidence type="ECO:0000313" key="3">
    <source>
        <dbReference type="Proteomes" id="UP000244336"/>
    </source>
</evidence>
<reference evidence="2 3" key="1">
    <citation type="submission" date="2018-04" db="EMBL/GenBank/DDBJ databases">
        <title>WGS assembly of Panicum hallii var. hallii HAL2.</title>
        <authorList>
            <person name="Lovell J."/>
            <person name="Jenkins J."/>
            <person name="Lowry D."/>
            <person name="Mamidi S."/>
            <person name="Sreedasyam A."/>
            <person name="Weng X."/>
            <person name="Barry K."/>
            <person name="Bonette J."/>
            <person name="Campitelli B."/>
            <person name="Daum C."/>
            <person name="Gordon S."/>
            <person name="Gould B."/>
            <person name="Lipzen A."/>
            <person name="MacQueen A."/>
            <person name="Palacio-Mejia J."/>
            <person name="Plott C."/>
            <person name="Shakirov E."/>
            <person name="Shu S."/>
            <person name="Yoshinaga Y."/>
            <person name="Zane M."/>
            <person name="Rokhsar D."/>
            <person name="Grimwood J."/>
            <person name="Schmutz J."/>
            <person name="Juenger T."/>
        </authorList>
    </citation>
    <scope>NUCLEOTIDE SEQUENCE [LARGE SCALE GENOMIC DNA]</scope>
    <source>
        <strain evidence="3">cv. HAL2</strain>
    </source>
</reference>
<name>A0A2T7DBV3_9POAL</name>
<dbReference type="AlphaFoldDB" id="A0A2T7DBV3"/>
<organism evidence="2 3">
    <name type="scientific">Panicum hallii var. hallii</name>
    <dbReference type="NCBI Taxonomy" id="1504633"/>
    <lineage>
        <taxon>Eukaryota</taxon>
        <taxon>Viridiplantae</taxon>
        <taxon>Streptophyta</taxon>
        <taxon>Embryophyta</taxon>
        <taxon>Tracheophyta</taxon>
        <taxon>Spermatophyta</taxon>
        <taxon>Magnoliopsida</taxon>
        <taxon>Liliopsida</taxon>
        <taxon>Poales</taxon>
        <taxon>Poaceae</taxon>
        <taxon>PACMAD clade</taxon>
        <taxon>Panicoideae</taxon>
        <taxon>Panicodae</taxon>
        <taxon>Paniceae</taxon>
        <taxon>Panicinae</taxon>
        <taxon>Panicum</taxon>
        <taxon>Panicum sect. Panicum</taxon>
    </lineage>
</organism>
<dbReference type="Proteomes" id="UP000244336">
    <property type="component" value="Chromosome 5"/>
</dbReference>
<dbReference type="Gramene" id="PUZ53008">
    <property type="protein sequence ID" value="PUZ53008"/>
    <property type="gene ID" value="GQ55_5G019800"/>
</dbReference>
<accession>A0A2T7DBV3</accession>
<keyword evidence="3" id="KW-1185">Reference proteome</keyword>
<feature type="region of interest" description="Disordered" evidence="1">
    <location>
        <begin position="1"/>
        <end position="115"/>
    </location>
</feature>
<proteinExistence type="predicted"/>